<feature type="transmembrane region" description="Helical" evidence="5">
    <location>
        <begin position="226"/>
        <end position="246"/>
    </location>
</feature>
<proteinExistence type="predicted"/>
<feature type="transmembrane region" description="Helical" evidence="5">
    <location>
        <begin position="252"/>
        <end position="274"/>
    </location>
</feature>
<dbReference type="SUPFAM" id="SSF103473">
    <property type="entry name" value="MFS general substrate transporter"/>
    <property type="match status" value="1"/>
</dbReference>
<dbReference type="EMBL" id="CAJPDR010000026">
    <property type="protein sequence ID" value="CAF9908005.1"/>
    <property type="molecule type" value="Genomic_DNA"/>
</dbReference>
<dbReference type="GO" id="GO:0022857">
    <property type="term" value="F:transmembrane transporter activity"/>
    <property type="evidence" value="ECO:0007669"/>
    <property type="project" value="TreeGrafter"/>
</dbReference>
<dbReference type="PANTHER" id="PTHR23501:SF43">
    <property type="entry name" value="MULTIDRUG TRANSPORTER, PUTATIVE (AFU_ORTHOLOGUE AFUA_6G03040)-RELATED"/>
    <property type="match status" value="1"/>
</dbReference>
<feature type="transmembrane region" description="Helical" evidence="5">
    <location>
        <begin position="186"/>
        <end position="206"/>
    </location>
</feature>
<dbReference type="Proteomes" id="UP000664203">
    <property type="component" value="Unassembled WGS sequence"/>
</dbReference>
<evidence type="ECO:0000313" key="7">
    <source>
        <dbReference type="Proteomes" id="UP000664203"/>
    </source>
</evidence>
<gene>
    <name evidence="6" type="ORF">ALECFALPRED_004197</name>
</gene>
<dbReference type="InterPro" id="IPR036259">
    <property type="entry name" value="MFS_trans_sf"/>
</dbReference>
<dbReference type="OrthoDB" id="440553at2759"/>
<dbReference type="GO" id="GO:0005886">
    <property type="term" value="C:plasma membrane"/>
    <property type="evidence" value="ECO:0007669"/>
    <property type="project" value="TreeGrafter"/>
</dbReference>
<evidence type="ECO:0000313" key="6">
    <source>
        <dbReference type="EMBL" id="CAF9908005.1"/>
    </source>
</evidence>
<evidence type="ECO:0000256" key="5">
    <source>
        <dbReference type="SAM" id="Phobius"/>
    </source>
</evidence>
<evidence type="ECO:0000256" key="4">
    <source>
        <dbReference type="ARBA" id="ARBA00023136"/>
    </source>
</evidence>
<organism evidence="6 7">
    <name type="scientific">Alectoria fallacina</name>
    <dbReference type="NCBI Taxonomy" id="1903189"/>
    <lineage>
        <taxon>Eukaryota</taxon>
        <taxon>Fungi</taxon>
        <taxon>Dikarya</taxon>
        <taxon>Ascomycota</taxon>
        <taxon>Pezizomycotina</taxon>
        <taxon>Lecanoromycetes</taxon>
        <taxon>OSLEUM clade</taxon>
        <taxon>Lecanoromycetidae</taxon>
        <taxon>Lecanorales</taxon>
        <taxon>Lecanorineae</taxon>
        <taxon>Parmeliaceae</taxon>
        <taxon>Alectoria</taxon>
    </lineage>
</organism>
<reference evidence="6" key="1">
    <citation type="submission" date="2021-03" db="EMBL/GenBank/DDBJ databases">
        <authorList>
            <person name="Tagirdzhanova G."/>
        </authorList>
    </citation>
    <scope>NUCLEOTIDE SEQUENCE</scope>
</reference>
<name>A0A8H3I5E6_9LECA</name>
<evidence type="ECO:0000256" key="3">
    <source>
        <dbReference type="ARBA" id="ARBA00022989"/>
    </source>
</evidence>
<accession>A0A8H3I5E6</accession>
<comment type="caution">
    <text evidence="6">The sequence shown here is derived from an EMBL/GenBank/DDBJ whole genome shotgun (WGS) entry which is preliminary data.</text>
</comment>
<keyword evidence="2 5" id="KW-0812">Transmembrane</keyword>
<dbReference type="Gene3D" id="1.20.1720.10">
    <property type="entry name" value="Multidrug resistance protein D"/>
    <property type="match status" value="1"/>
</dbReference>
<dbReference type="PANTHER" id="PTHR23501">
    <property type="entry name" value="MAJOR FACILITATOR SUPERFAMILY"/>
    <property type="match status" value="1"/>
</dbReference>
<keyword evidence="7" id="KW-1185">Reference proteome</keyword>
<evidence type="ECO:0000256" key="1">
    <source>
        <dbReference type="ARBA" id="ARBA00004141"/>
    </source>
</evidence>
<dbReference type="AlphaFoldDB" id="A0A8H3I5E6"/>
<feature type="transmembrane region" description="Helical" evidence="5">
    <location>
        <begin position="286"/>
        <end position="315"/>
    </location>
</feature>
<feature type="transmembrane region" description="Helical" evidence="5">
    <location>
        <begin position="103"/>
        <end position="123"/>
    </location>
</feature>
<keyword evidence="4 5" id="KW-0472">Membrane</keyword>
<sequence length="346" mass="38361">MAALHIQAQDPLPTWVDVELRRLASRTSLDLRLSKPSEKVFITDEKPGQQETDVEKHLTGWKLHALTLGLCLSLLLSAIESTVVSTALTSITDDLHGFNEGSWIVNAYMLTYTGKFLIIYAKFSDIFSRKIMLLRSQYSWRSATIVSTFVLSAISWVAFQAWQWWIDTQSKGPLEPVFPWRLAQERFYMGMLLNSFLSGFAFYVVIINLPQRFQIVNGASPSSAGFYLIPLLISLPLAGVSSGALVSKMKIAPVYLFVGGGALQILEIALMGFLSSPEGSVTPVQYCSEFVIGFGFGFNSSTLIILFSLVIAIGIQIDGPSGWHGHDYTDPPPRIGHRPRSGYKRV</sequence>
<evidence type="ECO:0000256" key="2">
    <source>
        <dbReference type="ARBA" id="ARBA00022692"/>
    </source>
</evidence>
<comment type="subcellular location">
    <subcellularLocation>
        <location evidence="1">Membrane</location>
        <topology evidence="1">Multi-pass membrane protein</topology>
    </subcellularLocation>
</comment>
<feature type="transmembrane region" description="Helical" evidence="5">
    <location>
        <begin position="65"/>
        <end position="91"/>
    </location>
</feature>
<keyword evidence="3 5" id="KW-1133">Transmembrane helix</keyword>
<protein>
    <submittedName>
        <fullName evidence="6">Uncharacterized protein</fullName>
    </submittedName>
</protein>